<evidence type="ECO:0000313" key="1">
    <source>
        <dbReference type="EMBL" id="KAF4680202.1"/>
    </source>
</evidence>
<dbReference type="EMBL" id="JABANP010000636">
    <property type="protein sequence ID" value="KAF4680202.1"/>
    <property type="molecule type" value="Genomic_DNA"/>
</dbReference>
<evidence type="ECO:0000313" key="2">
    <source>
        <dbReference type="Proteomes" id="UP000541610"/>
    </source>
</evidence>
<name>A0A7J6N8F4_PEROL</name>
<comment type="caution">
    <text evidence="1">The sequence shown here is derived from an EMBL/GenBank/DDBJ whole genome shotgun (WGS) entry which is preliminary data.</text>
</comment>
<accession>A0A7J6N8F4</accession>
<proteinExistence type="predicted"/>
<dbReference type="AlphaFoldDB" id="A0A7J6N8F4"/>
<reference evidence="1 2" key="1">
    <citation type="submission" date="2020-04" db="EMBL/GenBank/DDBJ databases">
        <title>Perkinsus olseni comparative genomics.</title>
        <authorList>
            <person name="Bogema D.R."/>
        </authorList>
    </citation>
    <scope>NUCLEOTIDE SEQUENCE [LARGE SCALE GENOMIC DNA]</scope>
    <source>
        <strain evidence="1">00978-12</strain>
    </source>
</reference>
<protein>
    <submittedName>
        <fullName evidence="1">Uncharacterized protein</fullName>
    </submittedName>
</protein>
<dbReference type="Proteomes" id="UP000541610">
    <property type="component" value="Unassembled WGS sequence"/>
</dbReference>
<sequence>MESTLVSHAQLSPSLRPYWLSESAEITGGDSTLVATGFSQEGSKNSKIDFFCTMFLTLDATSSALTATKRTSGRPGRVEIEILSKKGAIKCISVSGEVFARWRFATVKSARRLRRIKRGLLERVVIPRFNRLLQQALVGWSAHASFAKAVEPWLVVGADRKTMDAHFKSWWKHVSRKRDLSARQASLIQMSRRRTLFRSLLAFRVHNDLLDRGRCLHAWIQLQSLSEILSQWGRSMGRIESAVSLSHRQSLSLCRRILSSWKAHNNLMNSGRALNYSKLLKSLRAVVEGWKQVRDRCYNLRGSARAFRQYRAGIALWKKEQGMADQIAIFAVRAKIFGHLSAWHAAAERRILARSKLVTERLRANFLRWQERSRRNRLKRLLVFWRYQSRRSSLERRLIAVVTFAWLALGRQRKRWYLEHVFETWKESTKISRAVSKRVKQRAAVHHFIEWYGVLWTARASRVGGYLRLAGRLAFCFTRWASISKSRVRIRQISWTRPTERGRIFAAWLRLQLAVRRGDLLTMRRSLKGFRFYHRHKIRLRLDDRRRAAAIETRRQRKIWDFMRNNFVARDFDLRRAFKRYRKTVAVRRLKLSRRSALRRLILRKYFTRMQRLHCALLNSRINSANRCFNGWSDVARRIRFARSAYRELIGHHFILWRDKTVSSSRLRGIAYGILVRQLRSAWAVFREAIRLRRLYGQAPLPLLDDSPGDAWFTPKSSFRRARVT</sequence>
<gene>
    <name evidence="1" type="ORF">FOZ60_013890</name>
</gene>
<organism evidence="1 2">
    <name type="scientific">Perkinsus olseni</name>
    <name type="common">Perkinsus atlanticus</name>
    <dbReference type="NCBI Taxonomy" id="32597"/>
    <lineage>
        <taxon>Eukaryota</taxon>
        <taxon>Sar</taxon>
        <taxon>Alveolata</taxon>
        <taxon>Perkinsozoa</taxon>
        <taxon>Perkinsea</taxon>
        <taxon>Perkinsida</taxon>
        <taxon>Perkinsidae</taxon>
        <taxon>Perkinsus</taxon>
    </lineage>
</organism>